<comment type="caution">
    <text evidence="1">The sequence shown here is derived from an EMBL/GenBank/DDBJ whole genome shotgun (WGS) entry which is preliminary data.</text>
</comment>
<evidence type="ECO:0000313" key="1">
    <source>
        <dbReference type="EMBL" id="GBQ93452.1"/>
    </source>
</evidence>
<organism evidence="1 2">
    <name type="scientific">Asaia krungthepensis NRIC 0535</name>
    <dbReference type="NCBI Taxonomy" id="1307925"/>
    <lineage>
        <taxon>Bacteria</taxon>
        <taxon>Pseudomonadati</taxon>
        <taxon>Pseudomonadota</taxon>
        <taxon>Alphaproteobacteria</taxon>
        <taxon>Acetobacterales</taxon>
        <taxon>Acetobacteraceae</taxon>
        <taxon>Asaia</taxon>
    </lineage>
</organism>
<accession>A0ABQ0Q6C4</accession>
<evidence type="ECO:0000313" key="2">
    <source>
        <dbReference type="Proteomes" id="UP001062776"/>
    </source>
</evidence>
<sequence length="145" mass="15244">MPGVSSLLDLLDKRHIPRAILASDAQGAAFDALSGSALADRFDCMKCYDGSGTLGGFDKALCDAITRIGVVPELCLVIASAEEEARAAMSVGLRVIWVNNHQSRVKSAELSIADASESAPTRSNDVLAALPDHASVRAYLTLCAR</sequence>
<keyword evidence="2" id="KW-1185">Reference proteome</keyword>
<gene>
    <name evidence="1" type="ORF">AA0535_2833</name>
</gene>
<proteinExistence type="predicted"/>
<dbReference type="SUPFAM" id="SSF56784">
    <property type="entry name" value="HAD-like"/>
    <property type="match status" value="1"/>
</dbReference>
<protein>
    <submittedName>
        <fullName evidence="1">Uncharacterized protein</fullName>
    </submittedName>
</protein>
<dbReference type="Proteomes" id="UP001062776">
    <property type="component" value="Unassembled WGS sequence"/>
</dbReference>
<reference evidence="1" key="1">
    <citation type="submission" date="2013-04" db="EMBL/GenBank/DDBJ databases">
        <title>The genome sequencing project of 58 acetic acid bacteria.</title>
        <authorList>
            <person name="Okamoto-Kainuma A."/>
            <person name="Ishikawa M."/>
            <person name="Umino S."/>
            <person name="Koizumi Y."/>
            <person name="Shiwa Y."/>
            <person name="Yoshikawa H."/>
            <person name="Matsutani M."/>
            <person name="Matsushita K."/>
        </authorList>
    </citation>
    <scope>NUCLEOTIDE SEQUENCE</scope>
    <source>
        <strain evidence="1">NRIC 0535</strain>
    </source>
</reference>
<dbReference type="Gene3D" id="3.40.50.1000">
    <property type="entry name" value="HAD superfamily/HAD-like"/>
    <property type="match status" value="1"/>
</dbReference>
<dbReference type="InterPro" id="IPR036412">
    <property type="entry name" value="HAD-like_sf"/>
</dbReference>
<dbReference type="InterPro" id="IPR023214">
    <property type="entry name" value="HAD_sf"/>
</dbReference>
<name>A0ABQ0Q6C4_9PROT</name>
<dbReference type="EMBL" id="BAPV01000061">
    <property type="protein sequence ID" value="GBQ93452.1"/>
    <property type="molecule type" value="Genomic_DNA"/>
</dbReference>